<dbReference type="Proteomes" id="UP000663864">
    <property type="component" value="Unassembled WGS sequence"/>
</dbReference>
<sequence>MKPEKEGDINEKPDYLNLSISFRFIHMIIHAVLLFLHELDQLNNSNLPDRDYFREHFEKDYEFLCQLSTEPDQCYIWLFKLMNHLIAGDFLQEDFLNTHQKVIELEKSIENKLIIPHIESIIEEIQKYKLKYKTFLKQKSNQSILNDLIDELIEDENQYPLLHFFNIITIHLGNPMDAFRAKLRITPNAHKVYPITIFLLQRYDDYTNIQYLYPIVMFTNYLIQKLNYRITRKNASKKTISEILFNDSDREETLKLYEYFIQAWYKLNFKEVRLGSQTITFDNKYSLEDFAKKTEISKLLLNSSGDDNNSLLLVACLKTIAELQNDIVKHFHEIMNSNTMNKKLQPHVVSLQAVQKKHLLCIDQEFISRKLIDDGCIINYGYGKGKDIICDYDEIEFMLRDKISCLPLIDTERLHFLNYQFELYDENTSMITDVRRRIEQKQLTNKERIELENLIKKNSNDDILHYLGSLDYIFTYLRHFEYKNVSILTIKNFVEQYIHSKICLNDNLLRDSMLSTIELKYIIDLYQLIEEIVFEKILRNNIKQDLPETLLFSDNRESHLINQFIDMRSGKITITPRLKNLDCWIKMLKRLIVRVSMNTNLSFDVSLQQYITRSDLWTVDITSDDIESFKINDDILLRHTFIILKGLEARRNSPEIERQPNVTSRQVYVERPILTTTTPIWLANNRANRSLPEAIGDNKKNNRKLRV</sequence>
<organism evidence="2 3">
    <name type="scientific">Rotaria sordida</name>
    <dbReference type="NCBI Taxonomy" id="392033"/>
    <lineage>
        <taxon>Eukaryota</taxon>
        <taxon>Metazoa</taxon>
        <taxon>Spiralia</taxon>
        <taxon>Gnathifera</taxon>
        <taxon>Rotifera</taxon>
        <taxon>Eurotatoria</taxon>
        <taxon>Bdelloidea</taxon>
        <taxon>Philodinida</taxon>
        <taxon>Philodinidae</taxon>
        <taxon>Rotaria</taxon>
    </lineage>
</organism>
<dbReference type="EMBL" id="CAJOBD010002794">
    <property type="protein sequence ID" value="CAF3908695.1"/>
    <property type="molecule type" value="Genomic_DNA"/>
</dbReference>
<protein>
    <submittedName>
        <fullName evidence="2">Uncharacterized protein</fullName>
    </submittedName>
</protein>
<comment type="caution">
    <text evidence="2">The sequence shown here is derived from an EMBL/GenBank/DDBJ whole genome shotgun (WGS) entry which is preliminary data.</text>
</comment>
<gene>
    <name evidence="2" type="ORF">JBS370_LOCUS21278</name>
    <name evidence="1" type="ORF">ZHD862_LOCUS29949</name>
</gene>
<evidence type="ECO:0000313" key="1">
    <source>
        <dbReference type="EMBL" id="CAF1339142.1"/>
    </source>
</evidence>
<dbReference type="EMBL" id="CAJNOT010002725">
    <property type="protein sequence ID" value="CAF1339142.1"/>
    <property type="molecule type" value="Genomic_DNA"/>
</dbReference>
<name>A0A819HW42_9BILA</name>
<evidence type="ECO:0000313" key="2">
    <source>
        <dbReference type="EMBL" id="CAF3908695.1"/>
    </source>
</evidence>
<reference evidence="2" key="1">
    <citation type="submission" date="2021-02" db="EMBL/GenBank/DDBJ databases">
        <authorList>
            <person name="Nowell W R."/>
        </authorList>
    </citation>
    <scope>NUCLEOTIDE SEQUENCE</scope>
</reference>
<dbReference type="Proteomes" id="UP000663836">
    <property type="component" value="Unassembled WGS sequence"/>
</dbReference>
<evidence type="ECO:0000313" key="3">
    <source>
        <dbReference type="Proteomes" id="UP000663836"/>
    </source>
</evidence>
<accession>A0A819HW42</accession>
<dbReference type="AlphaFoldDB" id="A0A819HW42"/>
<proteinExistence type="predicted"/>